<keyword evidence="2" id="KW-1185">Reference proteome</keyword>
<dbReference type="OrthoDB" id="350693at2157"/>
<name>A0A0D6JL90_9EURY</name>
<protein>
    <submittedName>
        <fullName evidence="1">Uncharacterized protein</fullName>
    </submittedName>
</protein>
<sequence>MSVPRRTLLHYCGLAAIVGLAGCAGFGTSPAGAPDLVLVNQNDAPITVETTVTDATGETLVSTRLDVPVVEGHGRPNASIDNVFDTDGTYAVSVAVTDGPSATTELDVDGTAEDTDTHQVYFEGDDITFS</sequence>
<proteinExistence type="predicted"/>
<dbReference type="RefSeq" id="WP_089776738.1">
    <property type="nucleotide sequence ID" value="NZ_CABLRR010000001.1"/>
</dbReference>
<evidence type="ECO:0000313" key="2">
    <source>
        <dbReference type="Proteomes" id="UP000198902"/>
    </source>
</evidence>
<accession>A0A0D6JL90</accession>
<dbReference type="PROSITE" id="PS51257">
    <property type="entry name" value="PROKAR_LIPOPROTEIN"/>
    <property type="match status" value="1"/>
</dbReference>
<organism evidence="1 2">
    <name type="scientific">Haloferax massiliensis</name>
    <dbReference type="NCBI Taxonomy" id="1476858"/>
    <lineage>
        <taxon>Archaea</taxon>
        <taxon>Methanobacteriati</taxon>
        <taxon>Methanobacteriota</taxon>
        <taxon>Stenosarchaea group</taxon>
        <taxon>Halobacteria</taxon>
        <taxon>Halobacteriales</taxon>
        <taxon>Haloferacaceae</taxon>
        <taxon>Haloferax</taxon>
    </lineage>
</organism>
<dbReference type="InterPro" id="IPR006311">
    <property type="entry name" value="TAT_signal"/>
</dbReference>
<dbReference type="PROSITE" id="PS51318">
    <property type="entry name" value="TAT"/>
    <property type="match status" value="1"/>
</dbReference>
<evidence type="ECO:0000313" key="1">
    <source>
        <dbReference type="EMBL" id="CQR48682.1"/>
    </source>
</evidence>
<reference evidence="2" key="1">
    <citation type="submission" date="2015-03" db="EMBL/GenBank/DDBJ databases">
        <authorList>
            <person name="Urmite Genomes"/>
        </authorList>
    </citation>
    <scope>NUCLEOTIDE SEQUENCE [LARGE SCALE GENOMIC DNA]</scope>
    <source>
        <strain evidence="2">Arc-Hr</strain>
    </source>
</reference>
<gene>
    <name evidence="1" type="ORF">BN996_00129</name>
</gene>
<dbReference type="EMBL" id="CSTE01000001">
    <property type="protein sequence ID" value="CQR48682.1"/>
    <property type="molecule type" value="Genomic_DNA"/>
</dbReference>
<dbReference type="Proteomes" id="UP000198902">
    <property type="component" value="Unassembled WGS sequence"/>
</dbReference>
<dbReference type="AlphaFoldDB" id="A0A0D6JL90"/>